<dbReference type="AlphaFoldDB" id="A0A1I4ZCH5"/>
<dbReference type="GO" id="GO:1990228">
    <property type="term" value="C:sulfurtransferase complex"/>
    <property type="evidence" value="ECO:0007669"/>
    <property type="project" value="TreeGrafter"/>
</dbReference>
<dbReference type="InterPro" id="IPR027396">
    <property type="entry name" value="DsrEFH-like"/>
</dbReference>
<dbReference type="GO" id="GO:0002143">
    <property type="term" value="P:tRNA wobble position uridine thiolation"/>
    <property type="evidence" value="ECO:0007669"/>
    <property type="project" value="InterPro"/>
</dbReference>
<accession>A0A1I4ZCH5</accession>
<protein>
    <submittedName>
        <fullName evidence="1">tRNA 2-thiouridine synthesizing protein B</fullName>
    </submittedName>
</protein>
<dbReference type="PANTHER" id="PTHR37526">
    <property type="entry name" value="PROTEIN TUSB"/>
    <property type="match status" value="1"/>
</dbReference>
<keyword evidence="2" id="KW-1185">Reference proteome</keyword>
<dbReference type="NCBIfam" id="TIGR03011">
    <property type="entry name" value="sulf_tusB_dsrH"/>
    <property type="match status" value="1"/>
</dbReference>
<gene>
    <name evidence="1" type="ORF">SAMN04487961_3173</name>
</gene>
<sequence>MTEIQTLHILNKSPEHPRFARCLSMAGPEDGILLIENGVLGLGAASARASGKLMVLAPDMAARGVNGGAESAEIIDYERMVELTTRAQQVISW</sequence>
<evidence type="ECO:0000313" key="2">
    <source>
        <dbReference type="Proteomes" id="UP000199339"/>
    </source>
</evidence>
<proteinExistence type="predicted"/>
<dbReference type="InterPro" id="IPR007215">
    <property type="entry name" value="Sulphur_relay_TusB/DsrH"/>
</dbReference>
<dbReference type="SUPFAM" id="SSF75169">
    <property type="entry name" value="DsrEFH-like"/>
    <property type="match status" value="1"/>
</dbReference>
<name>A0A1I4ZCH5_9GAMM</name>
<dbReference type="Gene3D" id="3.40.1260.10">
    <property type="entry name" value="DsrEFH-like"/>
    <property type="match status" value="1"/>
</dbReference>
<dbReference type="EMBL" id="FOUR01000009">
    <property type="protein sequence ID" value="SFN47956.1"/>
    <property type="molecule type" value="Genomic_DNA"/>
</dbReference>
<dbReference type="Proteomes" id="UP000199339">
    <property type="component" value="Unassembled WGS sequence"/>
</dbReference>
<evidence type="ECO:0000313" key="1">
    <source>
        <dbReference type="EMBL" id="SFN47956.1"/>
    </source>
</evidence>
<reference evidence="2" key="1">
    <citation type="submission" date="2016-10" db="EMBL/GenBank/DDBJ databases">
        <authorList>
            <person name="Varghese N."/>
            <person name="Submissions S."/>
        </authorList>
    </citation>
    <scope>NUCLEOTIDE SEQUENCE [LARGE SCALE GENOMIC DNA]</scope>
    <source>
        <strain evidence="2">CGMCC 1.6775</strain>
    </source>
</reference>
<dbReference type="OrthoDB" id="6183100at2"/>
<dbReference type="Pfam" id="PF04077">
    <property type="entry name" value="DsrH"/>
    <property type="match status" value="1"/>
</dbReference>
<organism evidence="1 2">
    <name type="scientific">Marinobacter pelagius</name>
    <dbReference type="NCBI Taxonomy" id="379482"/>
    <lineage>
        <taxon>Bacteria</taxon>
        <taxon>Pseudomonadati</taxon>
        <taxon>Pseudomonadota</taxon>
        <taxon>Gammaproteobacteria</taxon>
        <taxon>Pseudomonadales</taxon>
        <taxon>Marinobacteraceae</taxon>
        <taxon>Marinobacter</taxon>
    </lineage>
</organism>
<dbReference type="RefSeq" id="WP_092005906.1">
    <property type="nucleotide sequence ID" value="NZ_FOUR01000009.1"/>
</dbReference>
<dbReference type="PANTHER" id="PTHR37526:SF1">
    <property type="entry name" value="PROTEIN TUSB"/>
    <property type="match status" value="1"/>
</dbReference>